<dbReference type="PROSITE" id="PS00570">
    <property type="entry name" value="RING_HYDROXYL_ALPHA"/>
    <property type="match status" value="1"/>
</dbReference>
<organism evidence="11 12">
    <name type="scientific">Saccharolobus islandicus (strain L.S.2.15 / Lassen #1)</name>
    <name type="common">Sulfolobus islandicus</name>
    <dbReference type="NCBI Taxonomy" id="429572"/>
    <lineage>
        <taxon>Archaea</taxon>
        <taxon>Thermoproteota</taxon>
        <taxon>Thermoprotei</taxon>
        <taxon>Sulfolobales</taxon>
        <taxon>Sulfolobaceae</taxon>
        <taxon>Saccharolobus</taxon>
    </lineage>
</organism>
<dbReference type="GO" id="GO:0008695">
    <property type="term" value="F:3-phenylpropionate dioxygenase activity"/>
    <property type="evidence" value="ECO:0007669"/>
    <property type="project" value="UniProtKB-EC"/>
</dbReference>
<dbReference type="Proteomes" id="UP000001747">
    <property type="component" value="Chromosome"/>
</dbReference>
<name>C3MMX0_SACI2</name>
<evidence type="ECO:0000313" key="11">
    <source>
        <dbReference type="EMBL" id="ACP34810.1"/>
    </source>
</evidence>
<feature type="domain" description="Rieske" evidence="10">
    <location>
        <begin position="44"/>
        <end position="142"/>
    </location>
</feature>
<dbReference type="AlphaFoldDB" id="C3MMX0"/>
<dbReference type="InterPro" id="IPR015881">
    <property type="entry name" value="ARHD_Rieske_2Fe_2S"/>
</dbReference>
<dbReference type="InterPro" id="IPR015879">
    <property type="entry name" value="Ring_hydroxy_dOase_asu_C_dom"/>
</dbReference>
<keyword evidence="3" id="KW-0479">Metal-binding</keyword>
<evidence type="ECO:0000256" key="4">
    <source>
        <dbReference type="ARBA" id="ARBA00022797"/>
    </source>
</evidence>
<protein>
    <submittedName>
        <fullName evidence="11">Rieske (2Fe-2S) domain protein</fullName>
        <ecNumber evidence="11">1.14.12.19</ecNumber>
    </submittedName>
</protein>
<dbReference type="SUPFAM" id="SSF55961">
    <property type="entry name" value="Bet v1-like"/>
    <property type="match status" value="1"/>
</dbReference>
<keyword evidence="4" id="KW-0058">Aromatic hydrocarbons catabolism</keyword>
<dbReference type="RefSeq" id="WP_009991977.1">
    <property type="nucleotide sequence ID" value="NC_012589.1"/>
</dbReference>
<evidence type="ECO:0000256" key="9">
    <source>
        <dbReference type="ARBA" id="ARBA00023027"/>
    </source>
</evidence>
<dbReference type="EC" id="1.14.12.19" evidence="11"/>
<evidence type="ECO:0000259" key="10">
    <source>
        <dbReference type="PROSITE" id="PS51296"/>
    </source>
</evidence>
<dbReference type="PROSITE" id="PS51296">
    <property type="entry name" value="RIESKE"/>
    <property type="match status" value="1"/>
</dbReference>
<evidence type="ECO:0000256" key="6">
    <source>
        <dbReference type="ARBA" id="ARBA00023002"/>
    </source>
</evidence>
<dbReference type="InterPro" id="IPR001663">
    <property type="entry name" value="Rng_hydr_dOase-A"/>
</dbReference>
<comment type="similarity">
    <text evidence="1">Belongs to the bacterial ring-hydroxylating dioxygenase alpha subunit family.</text>
</comment>
<dbReference type="KEGG" id="sis:LS215_0748"/>
<dbReference type="Pfam" id="PF00848">
    <property type="entry name" value="Ring_hydroxyl_A"/>
    <property type="match status" value="1"/>
</dbReference>
<evidence type="ECO:0000256" key="1">
    <source>
        <dbReference type="ARBA" id="ARBA00008751"/>
    </source>
</evidence>
<reference evidence="11 12" key="1">
    <citation type="journal article" date="2009" name="Proc. Natl. Acad. Sci. U.S.A.">
        <title>Biogeography of the Sulfolobus islandicus pan-genome.</title>
        <authorList>
            <person name="Reno M.L."/>
            <person name="Held N.L."/>
            <person name="Fields C.J."/>
            <person name="Burke P.V."/>
            <person name="Whitaker R.J."/>
        </authorList>
    </citation>
    <scope>NUCLEOTIDE SEQUENCE [LARGE SCALE GENOMIC DNA]</scope>
    <source>
        <strain evidence="12">L.S.2.15 / Lassen #1</strain>
    </source>
</reference>
<dbReference type="GeneID" id="7806476"/>
<dbReference type="PANTHER" id="PTHR43756:SF1">
    <property type="entry name" value="3-PHENYLPROPIONATE_CINNAMIC ACID DIOXYGENASE SUBUNIT ALPHA"/>
    <property type="match status" value="1"/>
</dbReference>
<dbReference type="Gene3D" id="2.102.10.10">
    <property type="entry name" value="Rieske [2Fe-2S] iron-sulphur domain"/>
    <property type="match status" value="1"/>
</dbReference>
<evidence type="ECO:0000256" key="2">
    <source>
        <dbReference type="ARBA" id="ARBA00022714"/>
    </source>
</evidence>
<proteinExistence type="inferred from homology"/>
<evidence type="ECO:0000256" key="8">
    <source>
        <dbReference type="ARBA" id="ARBA00023014"/>
    </source>
</evidence>
<evidence type="ECO:0000313" key="12">
    <source>
        <dbReference type="Proteomes" id="UP000001747"/>
    </source>
</evidence>
<dbReference type="Pfam" id="PF00355">
    <property type="entry name" value="Rieske"/>
    <property type="match status" value="1"/>
</dbReference>
<evidence type="ECO:0000256" key="5">
    <source>
        <dbReference type="ARBA" id="ARBA00022964"/>
    </source>
</evidence>
<keyword evidence="8" id="KW-0411">Iron-sulfur</keyword>
<dbReference type="CDD" id="cd08881">
    <property type="entry name" value="RHO_alpha_C_NDO-like"/>
    <property type="match status" value="1"/>
</dbReference>
<sequence>MSVYDMLRKMRDSFSNQQYEIPLKVINDYQIYELELEKIFSRSWIFLGFEEEIPNKGDYMVRYIGPDPFIVIRGDDNKIRAFFNSCRHRGSMICTSEYGNAKKFTCPYHGWSYDNKGKLIGVPLRDRIYKNLDMEKWGLIEINVEKYENLIFGSESPRTSLSEYLGEAKYYLDIIFKLTGGMRPVNTPLKFTTDFNWKIGAENFSEDRLHTVVTHKTVADFGFASPVSRFGYITPGTNEVSIADLKDTEGKVIGAFGFRFTPSEHIPGYFGFRINSTFKDPRGNLLKKISHTVFTIFPNLSGFIAADSSDGSRKDRAPVSLLRVWQPLGPDKTLIQTWVIAPKNTSDEIAKRVYEITVSHFGPSGAAEQDDTSIWRGITQVARGYFSKMNTTNLKAEPDLPPLEGWEGPGIVRPMQFHEECQRTFWRRWIMEILGDEK</sequence>
<keyword evidence="7" id="KW-0408">Iron</keyword>
<dbReference type="Gene3D" id="3.90.380.10">
    <property type="entry name" value="Naphthalene 1,2-dioxygenase Alpha Subunit, Chain A, domain 1"/>
    <property type="match status" value="1"/>
</dbReference>
<dbReference type="EMBL" id="CP001399">
    <property type="protein sequence ID" value="ACP34810.1"/>
    <property type="molecule type" value="Genomic_DNA"/>
</dbReference>
<evidence type="ECO:0000256" key="3">
    <source>
        <dbReference type="ARBA" id="ARBA00022723"/>
    </source>
</evidence>
<keyword evidence="9" id="KW-0520">NAD</keyword>
<dbReference type="GO" id="GO:0005506">
    <property type="term" value="F:iron ion binding"/>
    <property type="evidence" value="ECO:0007669"/>
    <property type="project" value="InterPro"/>
</dbReference>
<dbReference type="InterPro" id="IPR017941">
    <property type="entry name" value="Rieske_2Fe-2S"/>
</dbReference>
<dbReference type="OrthoDB" id="6837at2157"/>
<keyword evidence="2" id="KW-0001">2Fe-2S</keyword>
<dbReference type="SUPFAM" id="SSF50022">
    <property type="entry name" value="ISP domain"/>
    <property type="match status" value="1"/>
</dbReference>
<accession>C3MMX0</accession>
<dbReference type="HOGENOM" id="CLU_026244_4_0_2"/>
<keyword evidence="6 11" id="KW-0560">Oxidoreductase</keyword>
<evidence type="ECO:0000256" key="7">
    <source>
        <dbReference type="ARBA" id="ARBA00023004"/>
    </source>
</evidence>
<dbReference type="PANTHER" id="PTHR43756">
    <property type="entry name" value="CHOLINE MONOOXYGENASE, CHLOROPLASTIC"/>
    <property type="match status" value="1"/>
</dbReference>
<gene>
    <name evidence="11" type="ordered locus">LS215_0748</name>
</gene>
<keyword evidence="5" id="KW-0223">Dioxygenase</keyword>
<dbReference type="InterPro" id="IPR036922">
    <property type="entry name" value="Rieske_2Fe-2S_sf"/>
</dbReference>
<dbReference type="InterPro" id="IPR043266">
    <property type="entry name" value="RHO_NdoB-like_C"/>
</dbReference>
<dbReference type="GO" id="GO:0051537">
    <property type="term" value="F:2 iron, 2 sulfur cluster binding"/>
    <property type="evidence" value="ECO:0007669"/>
    <property type="project" value="UniProtKB-KW"/>
</dbReference>
<dbReference type="PRINTS" id="PR00090">
    <property type="entry name" value="RNGDIOXGNASE"/>
</dbReference>